<keyword evidence="3" id="KW-0804">Transcription</keyword>
<dbReference type="InterPro" id="IPR001034">
    <property type="entry name" value="DeoR_HTH"/>
</dbReference>
<keyword evidence="2" id="KW-0238">DNA-binding</keyword>
<dbReference type="AlphaFoldDB" id="A0A4U1DD42"/>
<dbReference type="Gene3D" id="3.40.50.1360">
    <property type="match status" value="1"/>
</dbReference>
<dbReference type="SUPFAM" id="SSF100950">
    <property type="entry name" value="NagB/RpiA/CoA transferase-like"/>
    <property type="match status" value="1"/>
</dbReference>
<dbReference type="OrthoDB" id="9797223at2"/>
<evidence type="ECO:0000256" key="2">
    <source>
        <dbReference type="ARBA" id="ARBA00023125"/>
    </source>
</evidence>
<comment type="caution">
    <text evidence="5">The sequence shown here is derived from an EMBL/GenBank/DDBJ whole genome shotgun (WGS) entry which is preliminary data.</text>
</comment>
<dbReference type="GO" id="GO:0003677">
    <property type="term" value="F:DNA binding"/>
    <property type="evidence" value="ECO:0007669"/>
    <property type="project" value="UniProtKB-KW"/>
</dbReference>
<evidence type="ECO:0000259" key="4">
    <source>
        <dbReference type="PROSITE" id="PS51000"/>
    </source>
</evidence>
<dbReference type="InterPro" id="IPR037171">
    <property type="entry name" value="NagB/RpiA_transferase-like"/>
</dbReference>
<accession>A0A4U1DD42</accession>
<proteinExistence type="predicted"/>
<evidence type="ECO:0000313" key="6">
    <source>
        <dbReference type="Proteomes" id="UP000307756"/>
    </source>
</evidence>
<dbReference type="SUPFAM" id="SSF46785">
    <property type="entry name" value="Winged helix' DNA-binding domain"/>
    <property type="match status" value="1"/>
</dbReference>
<dbReference type="Pfam" id="PF08220">
    <property type="entry name" value="HTH_DeoR"/>
    <property type="match status" value="1"/>
</dbReference>
<dbReference type="GO" id="GO:0003700">
    <property type="term" value="F:DNA-binding transcription factor activity"/>
    <property type="evidence" value="ECO:0007669"/>
    <property type="project" value="InterPro"/>
</dbReference>
<keyword evidence="1" id="KW-0805">Transcription regulation</keyword>
<protein>
    <submittedName>
        <fullName evidence="5">DeoR/GlpR transcriptional regulator</fullName>
    </submittedName>
</protein>
<dbReference type="EMBL" id="SWBM01000001">
    <property type="protein sequence ID" value="TKC19517.1"/>
    <property type="molecule type" value="Genomic_DNA"/>
</dbReference>
<dbReference type="InterPro" id="IPR018356">
    <property type="entry name" value="Tscrpt_reg_HTH_DeoR_CS"/>
</dbReference>
<dbReference type="InterPro" id="IPR050313">
    <property type="entry name" value="Carb_Metab_HTH_regulators"/>
</dbReference>
<dbReference type="SMART" id="SM00420">
    <property type="entry name" value="HTH_DEOR"/>
    <property type="match status" value="1"/>
</dbReference>
<dbReference type="Gene3D" id="1.10.10.10">
    <property type="entry name" value="Winged helix-like DNA-binding domain superfamily/Winged helix DNA-binding domain"/>
    <property type="match status" value="1"/>
</dbReference>
<feature type="domain" description="HTH deoR-type" evidence="4">
    <location>
        <begin position="3"/>
        <end position="58"/>
    </location>
</feature>
<dbReference type="SMART" id="SM01134">
    <property type="entry name" value="DeoRC"/>
    <property type="match status" value="1"/>
</dbReference>
<dbReference type="RefSeq" id="WP_136830425.1">
    <property type="nucleotide sequence ID" value="NZ_SWBM01000001.1"/>
</dbReference>
<dbReference type="PROSITE" id="PS00894">
    <property type="entry name" value="HTH_DEOR_1"/>
    <property type="match status" value="1"/>
</dbReference>
<dbReference type="PANTHER" id="PTHR30363:SF56">
    <property type="entry name" value="TRANSCRIPTIONAL REGULATOR, DEOR FAMILY"/>
    <property type="match status" value="1"/>
</dbReference>
<dbReference type="InterPro" id="IPR036388">
    <property type="entry name" value="WH-like_DNA-bd_sf"/>
</dbReference>
<dbReference type="Pfam" id="PF00455">
    <property type="entry name" value="DeoRC"/>
    <property type="match status" value="1"/>
</dbReference>
<dbReference type="InterPro" id="IPR014036">
    <property type="entry name" value="DeoR-like_C"/>
</dbReference>
<evidence type="ECO:0000256" key="3">
    <source>
        <dbReference type="ARBA" id="ARBA00023163"/>
    </source>
</evidence>
<dbReference type="PROSITE" id="PS51000">
    <property type="entry name" value="HTH_DEOR_2"/>
    <property type="match status" value="1"/>
</dbReference>
<keyword evidence="6" id="KW-1185">Reference proteome</keyword>
<reference evidence="5 6" key="1">
    <citation type="journal article" date="2011" name="J. Microbiol.">
        <title>Bacillus kyonggiensis sp. nov., isolated from soil of a lettuce field.</title>
        <authorList>
            <person name="Dong K."/>
            <person name="Lee S."/>
        </authorList>
    </citation>
    <scope>NUCLEOTIDE SEQUENCE [LARGE SCALE GENOMIC DNA]</scope>
    <source>
        <strain evidence="5 6">NB22</strain>
    </source>
</reference>
<dbReference type="PRINTS" id="PR00037">
    <property type="entry name" value="HTHLACR"/>
</dbReference>
<evidence type="ECO:0000256" key="1">
    <source>
        <dbReference type="ARBA" id="ARBA00023015"/>
    </source>
</evidence>
<dbReference type="Proteomes" id="UP000307756">
    <property type="component" value="Unassembled WGS sequence"/>
</dbReference>
<evidence type="ECO:0000313" key="5">
    <source>
        <dbReference type="EMBL" id="TKC19517.1"/>
    </source>
</evidence>
<name>A0A4U1DD42_9BACI</name>
<sequence>MLETERHEKILQLLKEKNTVKIQELVELTSSSESTIRRDLTVLEKKEYLKRVHGGAAKLQGKLQEPTMNEKSSKNHHAKQKIAQYAVGLIEEGESIYLDAGSTIVEMIPYLPENIVVVTNGITHLPLLLERNIMTYLIGGFVKPSTNAIIGRDAIASLEHYRFDKCFMGVNGIHPQFGYTTPDQEEAAVKKLAMSLSREAYILADDSKFSEVAFAKIADIKTAKIITNDLDSDIKNQYAGKTDIKVVTA</sequence>
<organism evidence="5 6">
    <name type="scientific">Robertmurraya kyonggiensis</name>
    <dbReference type="NCBI Taxonomy" id="1037680"/>
    <lineage>
        <taxon>Bacteria</taxon>
        <taxon>Bacillati</taxon>
        <taxon>Bacillota</taxon>
        <taxon>Bacilli</taxon>
        <taxon>Bacillales</taxon>
        <taxon>Bacillaceae</taxon>
        <taxon>Robertmurraya</taxon>
    </lineage>
</organism>
<dbReference type="PANTHER" id="PTHR30363">
    <property type="entry name" value="HTH-TYPE TRANSCRIPTIONAL REGULATOR SRLR-RELATED"/>
    <property type="match status" value="1"/>
</dbReference>
<gene>
    <name evidence="5" type="ORF">FA727_08240</name>
</gene>
<dbReference type="InterPro" id="IPR036390">
    <property type="entry name" value="WH_DNA-bd_sf"/>
</dbReference>